<gene>
    <name evidence="10" type="ORF">GCM10022254_46490</name>
</gene>
<feature type="transmembrane region" description="Helical" evidence="8">
    <location>
        <begin position="319"/>
        <end position="337"/>
    </location>
</feature>
<feature type="compositionally biased region" description="Basic and acidic residues" evidence="7">
    <location>
        <begin position="486"/>
        <end position="502"/>
    </location>
</feature>
<keyword evidence="5 8" id="KW-1133">Transmembrane helix</keyword>
<sequence length="512" mass="53518">MTSGMTPAKDVPKRGTLKIAAAALAASSIENYDFFIYGTAAALVFPDLFFPGQSPLAGALLSFSTFAVGFLARPVGAVIFGHLGDVHGRKRSLVMVLLTMGLGTTLIGALPTYDDIGPAAPLLLVLLRLIQGVALGGQTGGVILLALENAPSHRRGFFSSFALAGGPAGILVGNLAFLITDLVTTSDSFDAWGWRLPFLASVALLGLTIYIQLRIEETKAFKRLQDSATPPQAANPPQTAKTAQAATAPQTAKGAPIKKPVVTAAGRSPVVEALSRYPRQIVLIGGAYIGINVTYYLFMTFAVAYGTNDDILDMPKSRILLGVLVGAAVQLVMLPVAGALSDRIGRRTMMIAGSLLLGVWAFAFWPLLNTESPVVIAFAFIIGLGLLHTTMYGPQGAFFAETFPTATRYSAMSLSIQVASVIGGAVAPLIATSLYAWTGTWLSIAVYMAAVCLITVVSVLLLPETYRNDIEEPAVRDAPSAVTTSHEAHAKEAGEAHAKEAGPGEAGTVSTA</sequence>
<dbReference type="PANTHER" id="PTHR43045:SF1">
    <property type="entry name" value="SHIKIMATE TRANSPORTER"/>
    <property type="match status" value="1"/>
</dbReference>
<evidence type="ECO:0000256" key="1">
    <source>
        <dbReference type="ARBA" id="ARBA00004651"/>
    </source>
</evidence>
<comment type="caution">
    <text evidence="10">The sequence shown here is derived from an EMBL/GenBank/DDBJ whole genome shotgun (WGS) entry which is preliminary data.</text>
</comment>
<keyword evidence="3" id="KW-1003">Cell membrane</keyword>
<evidence type="ECO:0000256" key="5">
    <source>
        <dbReference type="ARBA" id="ARBA00022989"/>
    </source>
</evidence>
<dbReference type="PANTHER" id="PTHR43045">
    <property type="entry name" value="SHIKIMATE TRANSPORTER"/>
    <property type="match status" value="1"/>
</dbReference>
<reference evidence="11" key="1">
    <citation type="journal article" date="2019" name="Int. J. Syst. Evol. Microbiol.">
        <title>The Global Catalogue of Microorganisms (GCM) 10K type strain sequencing project: providing services to taxonomists for standard genome sequencing and annotation.</title>
        <authorList>
            <consortium name="The Broad Institute Genomics Platform"/>
            <consortium name="The Broad Institute Genome Sequencing Center for Infectious Disease"/>
            <person name="Wu L."/>
            <person name="Ma J."/>
        </authorList>
    </citation>
    <scope>NUCLEOTIDE SEQUENCE [LARGE SCALE GENOMIC DNA]</scope>
    <source>
        <strain evidence="11">JCM 17440</strain>
    </source>
</reference>
<feature type="transmembrane region" description="Helical" evidence="8">
    <location>
        <begin position="21"/>
        <end position="45"/>
    </location>
</feature>
<keyword evidence="6 8" id="KW-0472">Membrane</keyword>
<protein>
    <submittedName>
        <fullName evidence="10">MFS transporter</fullName>
    </submittedName>
</protein>
<evidence type="ECO:0000256" key="4">
    <source>
        <dbReference type="ARBA" id="ARBA00022692"/>
    </source>
</evidence>
<dbReference type="PROSITE" id="PS00217">
    <property type="entry name" value="SUGAR_TRANSPORT_2"/>
    <property type="match status" value="1"/>
</dbReference>
<feature type="transmembrane region" description="Helical" evidence="8">
    <location>
        <begin position="93"/>
        <end position="113"/>
    </location>
</feature>
<dbReference type="RefSeq" id="WP_344900012.1">
    <property type="nucleotide sequence ID" value="NZ_BAABAS010000015.1"/>
</dbReference>
<evidence type="ECO:0000259" key="9">
    <source>
        <dbReference type="PROSITE" id="PS50850"/>
    </source>
</evidence>
<feature type="domain" description="Major facilitator superfamily (MFS) profile" evidence="9">
    <location>
        <begin position="19"/>
        <end position="467"/>
    </location>
</feature>
<dbReference type="InterPro" id="IPR020846">
    <property type="entry name" value="MFS_dom"/>
</dbReference>
<accession>A0ABP8CAF2</accession>
<comment type="subcellular location">
    <subcellularLocation>
        <location evidence="1">Cell membrane</location>
        <topology evidence="1">Multi-pass membrane protein</topology>
    </subcellularLocation>
</comment>
<organism evidence="10 11">
    <name type="scientific">Actinomadura meridiana</name>
    <dbReference type="NCBI Taxonomy" id="559626"/>
    <lineage>
        <taxon>Bacteria</taxon>
        <taxon>Bacillati</taxon>
        <taxon>Actinomycetota</taxon>
        <taxon>Actinomycetes</taxon>
        <taxon>Streptosporangiales</taxon>
        <taxon>Thermomonosporaceae</taxon>
        <taxon>Actinomadura</taxon>
    </lineage>
</organism>
<feature type="transmembrane region" description="Helical" evidence="8">
    <location>
        <begin position="349"/>
        <end position="368"/>
    </location>
</feature>
<feature type="compositionally biased region" description="Low complexity" evidence="7">
    <location>
        <begin position="228"/>
        <end position="254"/>
    </location>
</feature>
<dbReference type="InterPro" id="IPR005828">
    <property type="entry name" value="MFS_sugar_transport-like"/>
</dbReference>
<evidence type="ECO:0000256" key="8">
    <source>
        <dbReference type="SAM" id="Phobius"/>
    </source>
</evidence>
<dbReference type="EMBL" id="BAABAS010000015">
    <property type="protein sequence ID" value="GAA4236556.1"/>
    <property type="molecule type" value="Genomic_DNA"/>
</dbReference>
<dbReference type="Proteomes" id="UP001501710">
    <property type="component" value="Unassembled WGS sequence"/>
</dbReference>
<name>A0ABP8CAF2_9ACTN</name>
<feature type="transmembrane region" description="Helical" evidence="8">
    <location>
        <begin position="192"/>
        <end position="213"/>
    </location>
</feature>
<dbReference type="Pfam" id="PF00083">
    <property type="entry name" value="Sugar_tr"/>
    <property type="match status" value="1"/>
</dbReference>
<evidence type="ECO:0000256" key="7">
    <source>
        <dbReference type="SAM" id="MobiDB-lite"/>
    </source>
</evidence>
<evidence type="ECO:0000256" key="6">
    <source>
        <dbReference type="ARBA" id="ARBA00023136"/>
    </source>
</evidence>
<feature type="compositionally biased region" description="Low complexity" evidence="7">
    <location>
        <begin position="503"/>
        <end position="512"/>
    </location>
</feature>
<feature type="transmembrane region" description="Helical" evidence="8">
    <location>
        <begin position="441"/>
        <end position="462"/>
    </location>
</feature>
<dbReference type="SUPFAM" id="SSF103473">
    <property type="entry name" value="MFS general substrate transporter"/>
    <property type="match status" value="1"/>
</dbReference>
<evidence type="ECO:0000256" key="2">
    <source>
        <dbReference type="ARBA" id="ARBA00022448"/>
    </source>
</evidence>
<feature type="transmembrane region" description="Helical" evidence="8">
    <location>
        <begin position="157"/>
        <end position="180"/>
    </location>
</feature>
<feature type="transmembrane region" description="Helical" evidence="8">
    <location>
        <begin position="414"/>
        <end position="435"/>
    </location>
</feature>
<keyword evidence="4 8" id="KW-0812">Transmembrane</keyword>
<feature type="region of interest" description="Disordered" evidence="7">
    <location>
        <begin position="474"/>
        <end position="512"/>
    </location>
</feature>
<feature type="transmembrane region" description="Helical" evidence="8">
    <location>
        <begin position="57"/>
        <end position="81"/>
    </location>
</feature>
<feature type="transmembrane region" description="Helical" evidence="8">
    <location>
        <begin position="374"/>
        <end position="393"/>
    </location>
</feature>
<proteinExistence type="predicted"/>
<evidence type="ECO:0000313" key="10">
    <source>
        <dbReference type="EMBL" id="GAA4236556.1"/>
    </source>
</evidence>
<feature type="region of interest" description="Disordered" evidence="7">
    <location>
        <begin position="226"/>
        <end position="254"/>
    </location>
</feature>
<dbReference type="PROSITE" id="PS50850">
    <property type="entry name" value="MFS"/>
    <property type="match status" value="1"/>
</dbReference>
<evidence type="ECO:0000313" key="11">
    <source>
        <dbReference type="Proteomes" id="UP001501710"/>
    </source>
</evidence>
<dbReference type="CDD" id="cd17369">
    <property type="entry name" value="MFS_ShiA_like"/>
    <property type="match status" value="1"/>
</dbReference>
<keyword evidence="11" id="KW-1185">Reference proteome</keyword>
<keyword evidence="2" id="KW-0813">Transport</keyword>
<dbReference type="Gene3D" id="1.20.1250.20">
    <property type="entry name" value="MFS general substrate transporter like domains"/>
    <property type="match status" value="2"/>
</dbReference>
<feature type="transmembrane region" description="Helical" evidence="8">
    <location>
        <begin position="119"/>
        <end position="145"/>
    </location>
</feature>
<dbReference type="PROSITE" id="PS00216">
    <property type="entry name" value="SUGAR_TRANSPORT_1"/>
    <property type="match status" value="1"/>
</dbReference>
<dbReference type="InterPro" id="IPR005829">
    <property type="entry name" value="Sugar_transporter_CS"/>
</dbReference>
<evidence type="ECO:0000256" key="3">
    <source>
        <dbReference type="ARBA" id="ARBA00022475"/>
    </source>
</evidence>
<feature type="transmembrane region" description="Helical" evidence="8">
    <location>
        <begin position="281"/>
        <end position="307"/>
    </location>
</feature>
<dbReference type="InterPro" id="IPR036259">
    <property type="entry name" value="MFS_trans_sf"/>
</dbReference>